<keyword evidence="6 7" id="KW-0472">Membrane</keyword>
<comment type="caution">
    <text evidence="9">The sequence shown here is derived from an EMBL/GenBank/DDBJ whole genome shotgun (WGS) entry which is preliminary data.</text>
</comment>
<comment type="subcellular location">
    <subcellularLocation>
        <location evidence="1 7">Cell membrane</location>
        <topology evidence="1 7">Multi-pass membrane protein</topology>
    </subcellularLocation>
</comment>
<name>A0ABR7MUY8_9FIRM</name>
<dbReference type="InterPro" id="IPR035906">
    <property type="entry name" value="MetI-like_sf"/>
</dbReference>
<accession>A0ABR7MUY8</accession>
<dbReference type="InterPro" id="IPR000515">
    <property type="entry name" value="MetI-like"/>
</dbReference>
<feature type="transmembrane region" description="Helical" evidence="7">
    <location>
        <begin position="51"/>
        <end position="75"/>
    </location>
</feature>
<dbReference type="CDD" id="cd06261">
    <property type="entry name" value="TM_PBP2"/>
    <property type="match status" value="1"/>
</dbReference>
<protein>
    <submittedName>
        <fullName evidence="9">Sugar ABC transporter permease</fullName>
    </submittedName>
</protein>
<dbReference type="Pfam" id="PF00528">
    <property type="entry name" value="BPD_transp_1"/>
    <property type="match status" value="1"/>
</dbReference>
<feature type="domain" description="ABC transmembrane type-1" evidence="8">
    <location>
        <begin position="227"/>
        <end position="445"/>
    </location>
</feature>
<evidence type="ECO:0000256" key="1">
    <source>
        <dbReference type="ARBA" id="ARBA00004651"/>
    </source>
</evidence>
<evidence type="ECO:0000256" key="7">
    <source>
        <dbReference type="RuleBase" id="RU363032"/>
    </source>
</evidence>
<gene>
    <name evidence="9" type="ORF">H8700_07870</name>
</gene>
<keyword evidence="10" id="KW-1185">Reference proteome</keyword>
<feature type="transmembrane region" description="Helical" evidence="7">
    <location>
        <begin position="87"/>
        <end position="109"/>
    </location>
</feature>
<keyword evidence="5 7" id="KW-1133">Transmembrane helix</keyword>
<feature type="transmembrane region" description="Helical" evidence="7">
    <location>
        <begin position="164"/>
        <end position="183"/>
    </location>
</feature>
<feature type="transmembrane region" description="Helical" evidence="7">
    <location>
        <begin position="231"/>
        <end position="251"/>
    </location>
</feature>
<dbReference type="PANTHER" id="PTHR43227:SF11">
    <property type="entry name" value="BLL4140 PROTEIN"/>
    <property type="match status" value="1"/>
</dbReference>
<keyword evidence="4 7" id="KW-0812">Transmembrane</keyword>
<proteinExistence type="inferred from homology"/>
<evidence type="ECO:0000313" key="9">
    <source>
        <dbReference type="EMBL" id="MBC8557624.1"/>
    </source>
</evidence>
<feature type="transmembrane region" description="Helical" evidence="7">
    <location>
        <begin position="366"/>
        <end position="388"/>
    </location>
</feature>
<evidence type="ECO:0000256" key="4">
    <source>
        <dbReference type="ARBA" id="ARBA00022692"/>
    </source>
</evidence>
<dbReference type="PROSITE" id="PS50928">
    <property type="entry name" value="ABC_TM1"/>
    <property type="match status" value="1"/>
</dbReference>
<feature type="transmembrane region" description="Helical" evidence="7">
    <location>
        <begin position="272"/>
        <end position="292"/>
    </location>
</feature>
<evidence type="ECO:0000313" key="10">
    <source>
        <dbReference type="Proteomes" id="UP000637513"/>
    </source>
</evidence>
<dbReference type="Proteomes" id="UP000637513">
    <property type="component" value="Unassembled WGS sequence"/>
</dbReference>
<dbReference type="EMBL" id="JACRSW010000030">
    <property type="protein sequence ID" value="MBC8557624.1"/>
    <property type="molecule type" value="Genomic_DNA"/>
</dbReference>
<feature type="transmembrane region" description="Helical" evidence="7">
    <location>
        <begin position="121"/>
        <end position="144"/>
    </location>
</feature>
<dbReference type="SUPFAM" id="SSF161098">
    <property type="entry name" value="MetI-like"/>
    <property type="match status" value="1"/>
</dbReference>
<keyword evidence="2 7" id="KW-0813">Transport</keyword>
<feature type="transmembrane region" description="Helical" evidence="7">
    <location>
        <begin position="424"/>
        <end position="445"/>
    </location>
</feature>
<dbReference type="PANTHER" id="PTHR43227">
    <property type="entry name" value="BLL4140 PROTEIN"/>
    <property type="match status" value="1"/>
</dbReference>
<organism evidence="9 10">
    <name type="scientific">Jutongia hominis</name>
    <dbReference type="NCBI Taxonomy" id="2763664"/>
    <lineage>
        <taxon>Bacteria</taxon>
        <taxon>Bacillati</taxon>
        <taxon>Bacillota</taxon>
        <taxon>Clostridia</taxon>
        <taxon>Lachnospirales</taxon>
        <taxon>Lachnospiraceae</taxon>
        <taxon>Jutongia</taxon>
    </lineage>
</organism>
<dbReference type="InterPro" id="IPR050809">
    <property type="entry name" value="UgpAE/MalFG_permease"/>
</dbReference>
<comment type="similarity">
    <text evidence="7">Belongs to the binding-protein-dependent transport system permease family.</text>
</comment>
<evidence type="ECO:0000256" key="6">
    <source>
        <dbReference type="ARBA" id="ARBA00023136"/>
    </source>
</evidence>
<feature type="transmembrane region" description="Helical" evidence="7">
    <location>
        <begin position="322"/>
        <end position="345"/>
    </location>
</feature>
<evidence type="ECO:0000256" key="2">
    <source>
        <dbReference type="ARBA" id="ARBA00022448"/>
    </source>
</evidence>
<reference evidence="9 10" key="1">
    <citation type="submission" date="2020-08" db="EMBL/GenBank/DDBJ databases">
        <title>Genome public.</title>
        <authorList>
            <person name="Liu C."/>
            <person name="Sun Q."/>
        </authorList>
    </citation>
    <scope>NUCLEOTIDE SEQUENCE [LARGE SCALE GENOMIC DNA]</scope>
    <source>
        <strain evidence="9 10">BX3</strain>
    </source>
</reference>
<sequence length="458" mass="50460">MAFFPIANPAKICGLVSDKISLFTSAISYNSLISDCARAFRMNWVDETTFVVTYIGAVIAVLGIAATGVGVCTSMGNNKLQRFGLKFSIIGAIAEVVGYAVCFVGYILVRDTNRVDKVAPSMPVGVFIFGGIAALILILSLVLFVKTPKALPGEKFEMESKYKLFLMFLPFAILGFLFCYLPLYGWRYAFFDYKSGGTLSSDNFVGLKWFAYLFKNSATRNDVINVMKNTLAISGLNIITSWIPMIFAVFLCEVRNMNFRRFVQAFTTIPNFISWVLVYAVALSIFSTDGFINTFAKEVGLMSQNAPGHNYLMGNSFTWVKMWGWGTWKGVGWSAIIYIAGISGIDQSLYEAATVDGAGRFQKMRHITLPGLLPTFFVLLLMAIAGILSNGLDQYLVFENAENRESIRVLDLYVYKLGIGNGSIPLSTVVGMFKSVISVVLLFAANGMSKLLRGESII</sequence>
<evidence type="ECO:0000256" key="3">
    <source>
        <dbReference type="ARBA" id="ARBA00022475"/>
    </source>
</evidence>
<evidence type="ECO:0000259" key="8">
    <source>
        <dbReference type="PROSITE" id="PS50928"/>
    </source>
</evidence>
<evidence type="ECO:0000256" key="5">
    <source>
        <dbReference type="ARBA" id="ARBA00022989"/>
    </source>
</evidence>
<keyword evidence="3" id="KW-1003">Cell membrane</keyword>
<dbReference type="Gene3D" id="1.10.3720.10">
    <property type="entry name" value="MetI-like"/>
    <property type="match status" value="1"/>
</dbReference>